<dbReference type="FunFam" id="1.25.40.1040:FF:000003">
    <property type="entry name" value="N-terminal acetyltransferase A, auxiliary subunit"/>
    <property type="match status" value="1"/>
</dbReference>
<reference evidence="5" key="1">
    <citation type="submission" date="2023-01" db="EMBL/GenBank/DDBJ databases">
        <title>The chitinases involved in constricting ring structure development in the nematode-trapping fungus Drechslerella dactyloides.</title>
        <authorList>
            <person name="Wang R."/>
            <person name="Zhang L."/>
            <person name="Tang P."/>
            <person name="Li S."/>
            <person name="Liang L."/>
        </authorList>
    </citation>
    <scope>NUCLEOTIDE SEQUENCE</scope>
    <source>
        <strain evidence="5">YMF1.00031</strain>
    </source>
</reference>
<evidence type="ECO:0000313" key="6">
    <source>
        <dbReference type="Proteomes" id="UP001221413"/>
    </source>
</evidence>
<dbReference type="InterPro" id="IPR021183">
    <property type="entry name" value="NatA_aux_su"/>
</dbReference>
<evidence type="ECO:0000313" key="5">
    <source>
        <dbReference type="EMBL" id="KAJ6259075.1"/>
    </source>
</evidence>
<dbReference type="Pfam" id="PF12569">
    <property type="entry name" value="NatA_aux_su"/>
    <property type="match status" value="1"/>
</dbReference>
<dbReference type="PANTHER" id="PTHR22767">
    <property type="entry name" value="N-TERMINAL ACETYLTRANSFERASE-RELATED"/>
    <property type="match status" value="1"/>
</dbReference>
<keyword evidence="2 3" id="KW-0802">TPR repeat</keyword>
<evidence type="ECO:0000256" key="3">
    <source>
        <dbReference type="PROSITE-ProRule" id="PRU00339"/>
    </source>
</evidence>
<dbReference type="Proteomes" id="UP001221413">
    <property type="component" value="Unassembled WGS sequence"/>
</dbReference>
<organism evidence="5 6">
    <name type="scientific">Drechslerella dactyloides</name>
    <name type="common">Nematode-trapping fungus</name>
    <name type="synonym">Arthrobotrys dactyloides</name>
    <dbReference type="NCBI Taxonomy" id="74499"/>
    <lineage>
        <taxon>Eukaryota</taxon>
        <taxon>Fungi</taxon>
        <taxon>Dikarya</taxon>
        <taxon>Ascomycota</taxon>
        <taxon>Pezizomycotina</taxon>
        <taxon>Orbiliomycetes</taxon>
        <taxon>Orbiliales</taxon>
        <taxon>Orbiliaceae</taxon>
        <taxon>Drechslerella</taxon>
    </lineage>
</organism>
<dbReference type="GO" id="GO:0031415">
    <property type="term" value="C:NatA complex"/>
    <property type="evidence" value="ECO:0007669"/>
    <property type="project" value="TreeGrafter"/>
</dbReference>
<dbReference type="PROSITE" id="PS50005">
    <property type="entry name" value="TPR"/>
    <property type="match status" value="1"/>
</dbReference>
<keyword evidence="1" id="KW-0677">Repeat</keyword>
<comment type="caution">
    <text evidence="5">The sequence shown here is derived from an EMBL/GenBank/DDBJ whole genome shotgun (WGS) entry which is preliminary data.</text>
</comment>
<dbReference type="Gene3D" id="1.25.40.1010">
    <property type="match status" value="1"/>
</dbReference>
<accession>A0AAD6NI30</accession>
<evidence type="ECO:0000256" key="1">
    <source>
        <dbReference type="ARBA" id="ARBA00022737"/>
    </source>
</evidence>
<dbReference type="PANTHER" id="PTHR22767:SF2">
    <property type="entry name" value="N(ALPHA)-ACETYLTRANSFERASE 15_16, ISOFORM A"/>
    <property type="match status" value="1"/>
</dbReference>
<feature type="region of interest" description="Disordered" evidence="4">
    <location>
        <begin position="642"/>
        <end position="684"/>
    </location>
</feature>
<dbReference type="SMART" id="SM00028">
    <property type="entry name" value="TPR"/>
    <property type="match status" value="6"/>
</dbReference>
<gene>
    <name evidence="5" type="ORF">Dda_5972</name>
</gene>
<dbReference type="PIRSF" id="PIRSF000422">
    <property type="entry name" value="N-terminal-AcTrfase-A_aux_su"/>
    <property type="match status" value="1"/>
</dbReference>
<dbReference type="InterPro" id="IPR011990">
    <property type="entry name" value="TPR-like_helical_dom_sf"/>
</dbReference>
<protein>
    <submittedName>
        <fullName evidence="5">Uncharacterized protein</fullName>
    </submittedName>
</protein>
<dbReference type="SUPFAM" id="SSF48452">
    <property type="entry name" value="TPR-like"/>
    <property type="match status" value="2"/>
</dbReference>
<dbReference type="AlphaFoldDB" id="A0AAD6NI30"/>
<feature type="compositionally biased region" description="Basic residues" evidence="4">
    <location>
        <begin position="1"/>
        <end position="12"/>
    </location>
</feature>
<proteinExistence type="predicted"/>
<feature type="compositionally biased region" description="Basic and acidic residues" evidence="4">
    <location>
        <begin position="648"/>
        <end position="678"/>
    </location>
</feature>
<feature type="repeat" description="TPR" evidence="3">
    <location>
        <begin position="93"/>
        <end position="126"/>
    </location>
</feature>
<name>A0AAD6NI30_DREDA</name>
<evidence type="ECO:0000256" key="2">
    <source>
        <dbReference type="ARBA" id="ARBA00022803"/>
    </source>
</evidence>
<dbReference type="InterPro" id="IPR019734">
    <property type="entry name" value="TPR_rpt"/>
</dbReference>
<dbReference type="Gene3D" id="1.25.40.1040">
    <property type="match status" value="1"/>
</dbReference>
<keyword evidence="6" id="KW-1185">Reference proteome</keyword>
<dbReference type="EMBL" id="JAQGDS010000007">
    <property type="protein sequence ID" value="KAJ6259075.1"/>
    <property type="molecule type" value="Genomic_DNA"/>
</dbReference>
<feature type="region of interest" description="Disordered" evidence="4">
    <location>
        <begin position="368"/>
        <end position="400"/>
    </location>
</feature>
<feature type="region of interest" description="Disordered" evidence="4">
    <location>
        <begin position="1"/>
        <end position="21"/>
    </location>
</feature>
<dbReference type="Pfam" id="PF13181">
    <property type="entry name" value="TPR_8"/>
    <property type="match status" value="1"/>
</dbReference>
<feature type="compositionally biased region" description="Low complexity" evidence="4">
    <location>
        <begin position="372"/>
        <end position="385"/>
    </location>
</feature>
<sequence length="867" mass="97396">MCSRPSSRRRPPRGCVSTASTTTSNPLFWPLSPRCQASLTSSRRIQSPSTILKKNPRHGETLAMKGLLINCQGKTEDAFAIAKEALKQDMKSHVCWHVYGLLYRSQKNFDEAIKAYKMALRFEPESQQILRDLALLQVQMRDYPGYIESRRLMVISKPQIRQNWTGLAIAYHLAGNLAEAENVLTKYEETLKQPPPRSDLENSEAILYKNDIIAESGNYEKALDHLELIARTALDKVAILEGRAQYHLKLGKSELAEKGYRTLLDRNPEKRDYYAGLEKSLGIEGDDRLKIYEELATQYPRADAPKRIPLDFLEGDAFHAAAQRYLDWRLKRAAPSTFTSLKALYSDVAKRECLQQLVENFLAKTREEAKDANPPAADAADAEANTNGDKLTNGGSGNANSNNNNSVLVYTLYYLSQHHDHWRIRNTDTALKYINEALELAADNADQGELRLGLARILKHAGDVRKAMEEMDNARQQDKSDRYYNTKCAKYMLRNDCNDDAIKTMGLFTRNDVNGPLGDLLEMQCVWYITEDGESYARQGKLGLALKRFHAIFKIFEDWTDDQFDFHSFSLRKGMIRAYVDMVRWEDTLWAHPFFRRAAANAIRIYLLLNDKPHLAHGSLANGTGEEGVDFESLSTADRKKAMKKAKREAQRQEKAAAEAAAKAKDDRRGGEEKRQDDDPLGAKLAQTAEPLEKALAWLKPLLEFSPNFLEGQTAGFEVYMKRRKYLLALKCLLAGHALAPEDPVVHEQIVKFQLFHETFTLAPRDTPLPSFNEGYLKSHADSGRAIFSVVRTRQVLAAAAAEGESAPAVETDSEALLVDALSKEGTTLKDAVDGLAVVKEVKGDVAAYTAAARARWPLANIFQAKA</sequence>
<evidence type="ECO:0000256" key="4">
    <source>
        <dbReference type="SAM" id="MobiDB-lite"/>
    </source>
</evidence>